<dbReference type="STRING" id="690879.TSACC_2736"/>
<dbReference type="Proteomes" id="UP000076023">
    <property type="component" value="Unassembled WGS sequence"/>
</dbReference>
<dbReference type="AlphaFoldDB" id="A0A146G6B7"/>
<dbReference type="EMBL" id="BDCO01000002">
    <property type="protein sequence ID" value="GAT32338.1"/>
    <property type="molecule type" value="Genomic_DNA"/>
</dbReference>
<protein>
    <submittedName>
        <fullName evidence="2">Uncharacterized protein</fullName>
    </submittedName>
</protein>
<evidence type="ECO:0000313" key="3">
    <source>
        <dbReference type="Proteomes" id="UP000076023"/>
    </source>
</evidence>
<accession>A0A146G6B7</accession>
<dbReference type="InParanoid" id="A0A146G6B7"/>
<organism evidence="2 3">
    <name type="scientific">Terrimicrobium sacchariphilum</name>
    <dbReference type="NCBI Taxonomy" id="690879"/>
    <lineage>
        <taxon>Bacteria</taxon>
        <taxon>Pseudomonadati</taxon>
        <taxon>Verrucomicrobiota</taxon>
        <taxon>Terrimicrobiia</taxon>
        <taxon>Terrimicrobiales</taxon>
        <taxon>Terrimicrobiaceae</taxon>
        <taxon>Terrimicrobium</taxon>
    </lineage>
</organism>
<evidence type="ECO:0000313" key="2">
    <source>
        <dbReference type="EMBL" id="GAT32338.1"/>
    </source>
</evidence>
<proteinExistence type="predicted"/>
<reference evidence="3" key="1">
    <citation type="journal article" date="2017" name="Genome Announc.">
        <title>Draft Genome Sequence of Terrimicrobium sacchariphilum NM-5T, a Facultative Anaerobic Soil Bacterium of the Class Spartobacteria.</title>
        <authorList>
            <person name="Qiu Y.L."/>
            <person name="Tourlousse D.M."/>
            <person name="Matsuura N."/>
            <person name="Ohashi A."/>
            <person name="Sekiguchi Y."/>
        </authorList>
    </citation>
    <scope>NUCLEOTIDE SEQUENCE [LARGE SCALE GENOMIC DNA]</scope>
    <source>
        <strain evidence="3">NM-5</strain>
    </source>
</reference>
<gene>
    <name evidence="2" type="ORF">TSACC_2736</name>
</gene>
<name>A0A146G6B7_TERSA</name>
<evidence type="ECO:0000256" key="1">
    <source>
        <dbReference type="SAM" id="MobiDB-lite"/>
    </source>
</evidence>
<keyword evidence="3" id="KW-1185">Reference proteome</keyword>
<sequence length="484" mass="54462">MMSRVKLSEIPNAVQRGGEGGAGSLLQVGPEADQREPFDGVARVARGLAEAGKIPMKAAAALEHWQRTEREVRDFAGLNEITLRAQQADAALDEHMSAQPESQWETGWRELSRSTRDFASRVVLGPTAREQADRLLDRQEMLARQRMVDRSRRELIAGARESAVARYEQLNDEDRYEEAALLMARARGHGLFTSEEEDRLHEQAIVRLNHRNVQRFIEADPWEARRVLEDEERVSGEPDAAERLAFRALTADDRANYREKARQVIAERQRSMNDELDAGIASGQMRDAAEVRARAASARLPDGVVHSLVRSLRDVPVDTAEQRANYLKFRSDFFSVLRGYDEAEDADGSRMRTIRDGIRRFLPMGERAGALEELRRAGQRTITPADLAQRDICEKIDRLAVLGFFHPGSLADEEADPADGAMRAYAYAGQLKGAFSAYAREHPQAEARQYKKWLADRVEDAVVRRAVEYWKIANGGGTEGVIER</sequence>
<feature type="region of interest" description="Disordered" evidence="1">
    <location>
        <begin position="1"/>
        <end position="34"/>
    </location>
</feature>
<comment type="caution">
    <text evidence="2">The sequence shown here is derived from an EMBL/GenBank/DDBJ whole genome shotgun (WGS) entry which is preliminary data.</text>
</comment>